<evidence type="ECO:0000313" key="1">
    <source>
        <dbReference type="EMBL" id="KAF2677990.1"/>
    </source>
</evidence>
<name>A0A6G1IJ28_9PLEO</name>
<organism evidence="1 2">
    <name type="scientific">Lentithecium fluviatile CBS 122367</name>
    <dbReference type="NCBI Taxonomy" id="1168545"/>
    <lineage>
        <taxon>Eukaryota</taxon>
        <taxon>Fungi</taxon>
        <taxon>Dikarya</taxon>
        <taxon>Ascomycota</taxon>
        <taxon>Pezizomycotina</taxon>
        <taxon>Dothideomycetes</taxon>
        <taxon>Pleosporomycetidae</taxon>
        <taxon>Pleosporales</taxon>
        <taxon>Massarineae</taxon>
        <taxon>Lentitheciaceae</taxon>
        <taxon>Lentithecium</taxon>
    </lineage>
</organism>
<protein>
    <submittedName>
        <fullName evidence="1">Uncharacterized protein</fullName>
    </submittedName>
</protein>
<keyword evidence="2" id="KW-1185">Reference proteome</keyword>
<sequence length="171" mass="19355">MSSLLPGLWNPEEMLVLLASLDFTPSNINLAMFCRSLGTPAGDSGTILRLEPLNSTTYPFFSYARKPSLFLPWYGTRSCYHHAARMYPANFPNILPSNVTLSSYRSTPQSERHRCRVTELWRWEKVDPKALGAPILRHSVGRSLFSSLPSHFNREEIPKIPVQILSGNFDS</sequence>
<evidence type="ECO:0000313" key="2">
    <source>
        <dbReference type="Proteomes" id="UP000799291"/>
    </source>
</evidence>
<dbReference type="EMBL" id="MU005616">
    <property type="protein sequence ID" value="KAF2677990.1"/>
    <property type="molecule type" value="Genomic_DNA"/>
</dbReference>
<dbReference type="AlphaFoldDB" id="A0A6G1IJ28"/>
<accession>A0A6G1IJ28</accession>
<dbReference type="Proteomes" id="UP000799291">
    <property type="component" value="Unassembled WGS sequence"/>
</dbReference>
<proteinExistence type="predicted"/>
<gene>
    <name evidence="1" type="ORF">K458DRAFT_423528</name>
</gene>
<reference evidence="1" key="1">
    <citation type="journal article" date="2020" name="Stud. Mycol.">
        <title>101 Dothideomycetes genomes: a test case for predicting lifestyles and emergence of pathogens.</title>
        <authorList>
            <person name="Haridas S."/>
            <person name="Albert R."/>
            <person name="Binder M."/>
            <person name="Bloem J."/>
            <person name="Labutti K."/>
            <person name="Salamov A."/>
            <person name="Andreopoulos B."/>
            <person name="Baker S."/>
            <person name="Barry K."/>
            <person name="Bills G."/>
            <person name="Bluhm B."/>
            <person name="Cannon C."/>
            <person name="Castanera R."/>
            <person name="Culley D."/>
            <person name="Daum C."/>
            <person name="Ezra D."/>
            <person name="Gonzalez J."/>
            <person name="Henrissat B."/>
            <person name="Kuo A."/>
            <person name="Liang C."/>
            <person name="Lipzen A."/>
            <person name="Lutzoni F."/>
            <person name="Magnuson J."/>
            <person name="Mondo S."/>
            <person name="Nolan M."/>
            <person name="Ohm R."/>
            <person name="Pangilinan J."/>
            <person name="Park H.-J."/>
            <person name="Ramirez L."/>
            <person name="Alfaro M."/>
            <person name="Sun H."/>
            <person name="Tritt A."/>
            <person name="Yoshinaga Y."/>
            <person name="Zwiers L.-H."/>
            <person name="Turgeon B."/>
            <person name="Goodwin S."/>
            <person name="Spatafora J."/>
            <person name="Crous P."/>
            <person name="Grigoriev I."/>
        </authorList>
    </citation>
    <scope>NUCLEOTIDE SEQUENCE</scope>
    <source>
        <strain evidence="1">CBS 122367</strain>
    </source>
</reference>